<dbReference type="Proteomes" id="UP000324632">
    <property type="component" value="Chromosome 23"/>
</dbReference>
<comment type="similarity">
    <text evidence="1">Belongs to the cornifelin family.</text>
</comment>
<gene>
    <name evidence="2" type="ORF">E1301_Tti000457</name>
</gene>
<reference evidence="2 3" key="1">
    <citation type="journal article" date="2019" name="Mol. Ecol. Resour.">
        <title>Chromosome-level genome assembly of Triplophysa tibetana, a fish adapted to the harsh high-altitude environment of the Tibetan Plateau.</title>
        <authorList>
            <person name="Yang X."/>
            <person name="Liu H."/>
            <person name="Ma Z."/>
            <person name="Zou Y."/>
            <person name="Zou M."/>
            <person name="Mao Y."/>
            <person name="Li X."/>
            <person name="Wang H."/>
            <person name="Chen T."/>
            <person name="Wang W."/>
            <person name="Yang R."/>
        </authorList>
    </citation>
    <scope>NUCLEOTIDE SEQUENCE [LARGE SCALE GENOMIC DNA]</scope>
    <source>
        <strain evidence="2">TTIB1903HZAU</strain>
        <tissue evidence="2">Muscle</tissue>
    </source>
</reference>
<dbReference type="AlphaFoldDB" id="A0A5A9N4G7"/>
<organism evidence="2 3">
    <name type="scientific">Triplophysa tibetana</name>
    <dbReference type="NCBI Taxonomy" id="1572043"/>
    <lineage>
        <taxon>Eukaryota</taxon>
        <taxon>Metazoa</taxon>
        <taxon>Chordata</taxon>
        <taxon>Craniata</taxon>
        <taxon>Vertebrata</taxon>
        <taxon>Euteleostomi</taxon>
        <taxon>Actinopterygii</taxon>
        <taxon>Neopterygii</taxon>
        <taxon>Teleostei</taxon>
        <taxon>Ostariophysi</taxon>
        <taxon>Cypriniformes</taxon>
        <taxon>Nemacheilidae</taxon>
        <taxon>Triplophysa</taxon>
    </lineage>
</organism>
<name>A0A5A9N4G7_9TELE</name>
<proteinExistence type="inferred from homology"/>
<accession>A0A5A9N4G7</accession>
<protein>
    <recommendedName>
        <fullName evidence="4">Cornifelin-like protein A</fullName>
    </recommendedName>
</protein>
<evidence type="ECO:0000256" key="1">
    <source>
        <dbReference type="ARBA" id="ARBA00009024"/>
    </source>
</evidence>
<dbReference type="EMBL" id="SOYY01000023">
    <property type="protein sequence ID" value="KAA0703899.1"/>
    <property type="molecule type" value="Genomic_DNA"/>
</dbReference>
<dbReference type="PANTHER" id="PTHR15907">
    <property type="entry name" value="DUF614 FAMILY PROTEIN-RELATED"/>
    <property type="match status" value="1"/>
</dbReference>
<dbReference type="InterPro" id="IPR006461">
    <property type="entry name" value="PLAC_motif_containing"/>
</dbReference>
<keyword evidence="3" id="KW-1185">Reference proteome</keyword>
<evidence type="ECO:0008006" key="4">
    <source>
        <dbReference type="Google" id="ProtNLM"/>
    </source>
</evidence>
<evidence type="ECO:0000313" key="2">
    <source>
        <dbReference type="EMBL" id="KAA0703899.1"/>
    </source>
</evidence>
<dbReference type="Pfam" id="PF04749">
    <property type="entry name" value="PLAC8"/>
    <property type="match status" value="1"/>
</dbReference>
<sequence length="143" mass="15770">MANTVVVQQPYAKSNSQMSPWSTGICDCCQDMGTCCYGFWCCPCFACSTTGEFGESTCLPLIDLCGPGLMAAFGMAICVPPVTLGMRVAVRHRYEIAGSLCEDIMVSCCCTMCSWCQMNREIKQRKKFVTMVNQQPQPIIITR</sequence>
<comment type="caution">
    <text evidence="2">The sequence shown here is derived from an EMBL/GenBank/DDBJ whole genome shotgun (WGS) entry which is preliminary data.</text>
</comment>
<dbReference type="NCBIfam" id="TIGR01571">
    <property type="entry name" value="A_thal_Cys_rich"/>
    <property type="match status" value="1"/>
</dbReference>
<evidence type="ECO:0000313" key="3">
    <source>
        <dbReference type="Proteomes" id="UP000324632"/>
    </source>
</evidence>